<protein>
    <submittedName>
        <fullName evidence="1">Uncharacterized protein</fullName>
    </submittedName>
</protein>
<feature type="non-terminal residue" evidence="1">
    <location>
        <position position="1"/>
    </location>
</feature>
<dbReference type="Proteomes" id="UP001206925">
    <property type="component" value="Unassembled WGS sequence"/>
</dbReference>
<dbReference type="EMBL" id="JAMZMK010011509">
    <property type="protein sequence ID" value="KAI7726857.1"/>
    <property type="molecule type" value="Genomic_DNA"/>
</dbReference>
<dbReference type="AlphaFoldDB" id="A0AAD5BNW6"/>
<evidence type="ECO:0000313" key="1">
    <source>
        <dbReference type="EMBL" id="KAI7726857.1"/>
    </source>
</evidence>
<gene>
    <name evidence="1" type="ORF">M8C21_008943</name>
</gene>
<comment type="caution">
    <text evidence="1">The sequence shown here is derived from an EMBL/GenBank/DDBJ whole genome shotgun (WGS) entry which is preliminary data.</text>
</comment>
<keyword evidence="2" id="KW-1185">Reference proteome</keyword>
<organism evidence="1 2">
    <name type="scientific">Ambrosia artemisiifolia</name>
    <name type="common">Common ragweed</name>
    <dbReference type="NCBI Taxonomy" id="4212"/>
    <lineage>
        <taxon>Eukaryota</taxon>
        <taxon>Viridiplantae</taxon>
        <taxon>Streptophyta</taxon>
        <taxon>Embryophyta</taxon>
        <taxon>Tracheophyta</taxon>
        <taxon>Spermatophyta</taxon>
        <taxon>Magnoliopsida</taxon>
        <taxon>eudicotyledons</taxon>
        <taxon>Gunneridae</taxon>
        <taxon>Pentapetalae</taxon>
        <taxon>asterids</taxon>
        <taxon>campanulids</taxon>
        <taxon>Asterales</taxon>
        <taxon>Asteraceae</taxon>
        <taxon>Asteroideae</taxon>
        <taxon>Heliantheae alliance</taxon>
        <taxon>Heliantheae</taxon>
        <taxon>Ambrosia</taxon>
    </lineage>
</organism>
<accession>A0AAD5BNW6</accession>
<proteinExistence type="predicted"/>
<sequence length="65" mass="7791">RWSRGDNLRVIYFDGNIKKRGHSFLGTQVRTSHFLHSPCKGDIFLWTFYEQVYEIAKKRVMTRAK</sequence>
<name>A0AAD5BNW6_AMBAR</name>
<reference evidence="1" key="1">
    <citation type="submission" date="2022-06" db="EMBL/GenBank/DDBJ databases">
        <title>Uncovering the hologenomic basis of an extraordinary plant invasion.</title>
        <authorList>
            <person name="Bieker V.C."/>
            <person name="Martin M.D."/>
            <person name="Gilbert T."/>
            <person name="Hodgins K."/>
            <person name="Battlay P."/>
            <person name="Petersen B."/>
            <person name="Wilson J."/>
        </authorList>
    </citation>
    <scope>NUCLEOTIDE SEQUENCE</scope>
    <source>
        <strain evidence="1">AA19_3_7</strain>
        <tissue evidence="1">Leaf</tissue>
    </source>
</reference>
<evidence type="ECO:0000313" key="2">
    <source>
        <dbReference type="Proteomes" id="UP001206925"/>
    </source>
</evidence>